<feature type="region of interest" description="Disordered" evidence="1">
    <location>
        <begin position="244"/>
        <end position="266"/>
    </location>
</feature>
<protein>
    <submittedName>
        <fullName evidence="2">Uncharacterized protein</fullName>
    </submittedName>
</protein>
<feature type="region of interest" description="Disordered" evidence="1">
    <location>
        <begin position="136"/>
        <end position="226"/>
    </location>
</feature>
<sequence>MKAKTGIMHIFKPIFRRATKKQRKQQQQIRQQQHCVIHNLGFGVAKLSRGTLMKEVFRSRFSPFLSRFPEVPGVRGFSNNRSQLIEASRLRVHRSLGISPRNGTYSSYGAVKARFIDKIYPPDVRGSLSKPALAFRPYNRSPGSALPPSRRGRLGESVYGGRETGDGGWARGDGGQRTADWRRRTGNGGRRTGDGGRRTGEGGRRTVNGGRRTFDGGRLTGDGGRRKADRRIFCTADSDLTLFNSSEPSGSHSSGPSGSQNSPGSIQSSTVFWTHDLWNCFGFPGDVWNLKILRNHSSGTWKMPPASSTEANQTLVNVFAIQASSQHIMLQEFNRGVSHPSVGGAALQA</sequence>
<reference evidence="2 3" key="1">
    <citation type="submission" date="2020-02" db="EMBL/GenBank/DDBJ databases">
        <authorList>
            <person name="Ferguson B K."/>
        </authorList>
    </citation>
    <scope>NUCLEOTIDE SEQUENCE [LARGE SCALE GENOMIC DNA]</scope>
</reference>
<dbReference type="EMBL" id="CADCXU010010462">
    <property type="protein sequence ID" value="CAB0001282.1"/>
    <property type="molecule type" value="Genomic_DNA"/>
</dbReference>
<gene>
    <name evidence="2" type="ORF">NTEN_LOCUS7069</name>
</gene>
<accession>A0A6H5GEI9</accession>
<evidence type="ECO:0000313" key="3">
    <source>
        <dbReference type="Proteomes" id="UP000479000"/>
    </source>
</evidence>
<keyword evidence="3" id="KW-1185">Reference proteome</keyword>
<proteinExistence type="predicted"/>
<dbReference type="AlphaFoldDB" id="A0A6H5GEI9"/>
<feature type="compositionally biased region" description="Basic and acidic residues" evidence="1">
    <location>
        <begin position="191"/>
        <end position="204"/>
    </location>
</feature>
<feature type="compositionally biased region" description="Gly residues" evidence="1">
    <location>
        <begin position="166"/>
        <end position="175"/>
    </location>
</feature>
<evidence type="ECO:0000313" key="2">
    <source>
        <dbReference type="EMBL" id="CAB0001282.1"/>
    </source>
</evidence>
<evidence type="ECO:0000256" key="1">
    <source>
        <dbReference type="SAM" id="MobiDB-lite"/>
    </source>
</evidence>
<name>A0A6H5GEI9_9HEMI</name>
<dbReference type="Proteomes" id="UP000479000">
    <property type="component" value="Unassembled WGS sequence"/>
</dbReference>
<organism evidence="2 3">
    <name type="scientific">Nesidiocoris tenuis</name>
    <dbReference type="NCBI Taxonomy" id="355587"/>
    <lineage>
        <taxon>Eukaryota</taxon>
        <taxon>Metazoa</taxon>
        <taxon>Ecdysozoa</taxon>
        <taxon>Arthropoda</taxon>
        <taxon>Hexapoda</taxon>
        <taxon>Insecta</taxon>
        <taxon>Pterygota</taxon>
        <taxon>Neoptera</taxon>
        <taxon>Paraneoptera</taxon>
        <taxon>Hemiptera</taxon>
        <taxon>Heteroptera</taxon>
        <taxon>Panheteroptera</taxon>
        <taxon>Cimicomorpha</taxon>
        <taxon>Miridae</taxon>
        <taxon>Dicyphina</taxon>
        <taxon>Nesidiocoris</taxon>
    </lineage>
</organism>
<feature type="compositionally biased region" description="Low complexity" evidence="1">
    <location>
        <begin position="245"/>
        <end position="266"/>
    </location>
</feature>